<accession>A0AAV5RHR6</accession>
<protein>
    <submittedName>
        <fullName evidence="1">Uncharacterized protein</fullName>
    </submittedName>
</protein>
<reference evidence="1 2" key="1">
    <citation type="journal article" date="2023" name="Elife">
        <title>Identification of key yeast species and microbe-microbe interactions impacting larval growth of Drosophila in the wild.</title>
        <authorList>
            <person name="Mure A."/>
            <person name="Sugiura Y."/>
            <person name="Maeda R."/>
            <person name="Honda K."/>
            <person name="Sakurai N."/>
            <person name="Takahashi Y."/>
            <person name="Watada M."/>
            <person name="Katoh T."/>
            <person name="Gotoh A."/>
            <person name="Gotoh Y."/>
            <person name="Taniguchi I."/>
            <person name="Nakamura K."/>
            <person name="Hayashi T."/>
            <person name="Katayama T."/>
            <person name="Uemura T."/>
            <person name="Hattori Y."/>
        </authorList>
    </citation>
    <scope>NUCLEOTIDE SEQUENCE [LARGE SCALE GENOMIC DNA]</scope>
    <source>
        <strain evidence="1 2">SB-73</strain>
    </source>
</reference>
<comment type="caution">
    <text evidence="1">The sequence shown here is derived from an EMBL/GenBank/DDBJ whole genome shotgun (WGS) entry which is preliminary data.</text>
</comment>
<proteinExistence type="predicted"/>
<gene>
    <name evidence="1" type="ORF">DASB73_018980</name>
</gene>
<dbReference type="AlphaFoldDB" id="A0AAV5RHR6"/>
<keyword evidence="2" id="KW-1185">Reference proteome</keyword>
<evidence type="ECO:0000313" key="1">
    <source>
        <dbReference type="EMBL" id="GMM50940.1"/>
    </source>
</evidence>
<dbReference type="EMBL" id="BTGC01000003">
    <property type="protein sequence ID" value="GMM50940.1"/>
    <property type="molecule type" value="Genomic_DNA"/>
</dbReference>
<dbReference type="Proteomes" id="UP001362899">
    <property type="component" value="Unassembled WGS sequence"/>
</dbReference>
<organism evidence="1 2">
    <name type="scientific">Starmerella bacillaris</name>
    <name type="common">Yeast</name>
    <name type="synonym">Candida zemplinina</name>
    <dbReference type="NCBI Taxonomy" id="1247836"/>
    <lineage>
        <taxon>Eukaryota</taxon>
        <taxon>Fungi</taxon>
        <taxon>Dikarya</taxon>
        <taxon>Ascomycota</taxon>
        <taxon>Saccharomycotina</taxon>
        <taxon>Dipodascomycetes</taxon>
        <taxon>Dipodascales</taxon>
        <taxon>Trichomonascaceae</taxon>
        <taxon>Starmerella</taxon>
    </lineage>
</organism>
<sequence>MSSTRMKRSASDDCDHNAEVMFLQGNSHARDISQYSNTTLDRFKRSRVGLPPKIVGPLTFDSDGNTLQQALIPAAPSSMPGVYRLASTLPVTIRLWSPQWPNTQFLETTTNSVLQSINQKCIFIFDTRTSTSEQLFSNSVADPELLLKNHIIRQIGVVVSPYAVSDGVIEFLPIPFIQDPSNELARLCRFDSSLGPCAVLVKDNVVVSTLMLQRKQESILETLQTWSSI</sequence>
<evidence type="ECO:0000313" key="2">
    <source>
        <dbReference type="Proteomes" id="UP001362899"/>
    </source>
</evidence>
<name>A0AAV5RHR6_STABA</name>